<sequence>MEKSLLSQYTGLQLSTFWLYLDDNSGGRTWTAVDIKCNPSLLFVIEVTEGQCNEFQAQALEQTIRGLGRLTSGRYEKLKIVRNSNDSNRHRLYCQLLAKTEELVRPDNASDSKWGDDDHRRPFIVEDDLPLKSCNSLPLKSETASQPQPRNYYFYSSWVIKYESKVAIDQHAAPGSQNGRELSSSTDGSQEWD</sequence>
<reference evidence="2" key="1">
    <citation type="journal article" date="2023" name="Mol. Ecol. Resour.">
        <title>Chromosome-level genome assembly of a triploid poplar Populus alba 'Berolinensis'.</title>
        <authorList>
            <person name="Chen S."/>
            <person name="Yu Y."/>
            <person name="Wang X."/>
            <person name="Wang S."/>
            <person name="Zhang T."/>
            <person name="Zhou Y."/>
            <person name="He R."/>
            <person name="Meng N."/>
            <person name="Wang Y."/>
            <person name="Liu W."/>
            <person name="Liu Z."/>
            <person name="Liu J."/>
            <person name="Guo Q."/>
            <person name="Huang H."/>
            <person name="Sederoff R.R."/>
            <person name="Wang G."/>
            <person name="Qu G."/>
            <person name="Chen S."/>
        </authorList>
    </citation>
    <scope>NUCLEOTIDE SEQUENCE</scope>
    <source>
        <strain evidence="2">SC-2020</strain>
    </source>
</reference>
<comment type="caution">
    <text evidence="2">The sequence shown here is derived from an EMBL/GenBank/DDBJ whole genome shotgun (WGS) entry which is preliminary data.</text>
</comment>
<name>A0AAD6WBK4_9ROSI</name>
<protein>
    <submittedName>
        <fullName evidence="2">Uncharacterized protein</fullName>
    </submittedName>
</protein>
<feature type="region of interest" description="Disordered" evidence="1">
    <location>
        <begin position="171"/>
        <end position="193"/>
    </location>
</feature>
<evidence type="ECO:0000313" key="3">
    <source>
        <dbReference type="Proteomes" id="UP001164929"/>
    </source>
</evidence>
<organism evidence="2 3">
    <name type="scientific">Populus alba x Populus x berolinensis</name>
    <dbReference type="NCBI Taxonomy" id="444605"/>
    <lineage>
        <taxon>Eukaryota</taxon>
        <taxon>Viridiplantae</taxon>
        <taxon>Streptophyta</taxon>
        <taxon>Embryophyta</taxon>
        <taxon>Tracheophyta</taxon>
        <taxon>Spermatophyta</taxon>
        <taxon>Magnoliopsida</taxon>
        <taxon>eudicotyledons</taxon>
        <taxon>Gunneridae</taxon>
        <taxon>Pentapetalae</taxon>
        <taxon>rosids</taxon>
        <taxon>fabids</taxon>
        <taxon>Malpighiales</taxon>
        <taxon>Salicaceae</taxon>
        <taxon>Saliceae</taxon>
        <taxon>Populus</taxon>
    </lineage>
</organism>
<feature type="compositionally biased region" description="Polar residues" evidence="1">
    <location>
        <begin position="175"/>
        <end position="193"/>
    </location>
</feature>
<dbReference type="AlphaFoldDB" id="A0AAD6WBK4"/>
<dbReference type="EMBL" id="JAQIZT010000002">
    <property type="protein sequence ID" value="KAJ7006770.1"/>
    <property type="molecule type" value="Genomic_DNA"/>
</dbReference>
<keyword evidence="3" id="KW-1185">Reference proteome</keyword>
<dbReference type="Proteomes" id="UP001164929">
    <property type="component" value="Chromosome 2"/>
</dbReference>
<proteinExistence type="predicted"/>
<accession>A0AAD6WBK4</accession>
<evidence type="ECO:0000313" key="2">
    <source>
        <dbReference type="EMBL" id="KAJ7006770.1"/>
    </source>
</evidence>
<evidence type="ECO:0000256" key="1">
    <source>
        <dbReference type="SAM" id="MobiDB-lite"/>
    </source>
</evidence>
<gene>
    <name evidence="2" type="ORF">NC653_005967</name>
</gene>